<proteinExistence type="predicted"/>
<dbReference type="PANTHER" id="PTHR24064">
    <property type="entry name" value="SOLUTE CARRIER FAMILY 22 MEMBER"/>
    <property type="match status" value="1"/>
</dbReference>
<feature type="transmembrane region" description="Helical" evidence="5">
    <location>
        <begin position="81"/>
        <end position="103"/>
    </location>
</feature>
<sequence length="152" mass="16278">MNKEWEPGAEQKAEQPAFNPAVVGGTKLNVPLVKGVPSLPVAQMHMVRTALATTGKGCFASAFSILFTFSGELYPTVIRQTGLGFLSMIARAGAILAPLIHMIANYVSFLPPVIFSASAIMAGLTAYTLLETRNSTLLDTVEEVEIRWVPAL</sequence>
<dbReference type="Gene3D" id="1.20.1250.20">
    <property type="entry name" value="MFS general substrate transporter like domains"/>
    <property type="match status" value="1"/>
</dbReference>
<feature type="transmembrane region" description="Helical" evidence="5">
    <location>
        <begin position="49"/>
        <end position="69"/>
    </location>
</feature>
<reference evidence="6" key="1">
    <citation type="journal article" date="2022" name="bioRxiv">
        <title>Sequencing and chromosome-scale assembly of the giantPleurodeles waltlgenome.</title>
        <authorList>
            <person name="Brown T."/>
            <person name="Elewa A."/>
            <person name="Iarovenko S."/>
            <person name="Subramanian E."/>
            <person name="Araus A.J."/>
            <person name="Petzold A."/>
            <person name="Susuki M."/>
            <person name="Suzuki K.-i.T."/>
            <person name="Hayashi T."/>
            <person name="Toyoda A."/>
            <person name="Oliveira C."/>
            <person name="Osipova E."/>
            <person name="Leigh N.D."/>
            <person name="Simon A."/>
            <person name="Yun M.H."/>
        </authorList>
    </citation>
    <scope>NUCLEOTIDE SEQUENCE</scope>
    <source>
        <strain evidence="6">20211129_DDA</strain>
        <tissue evidence="6">Liver</tissue>
    </source>
</reference>
<keyword evidence="7" id="KW-1185">Reference proteome</keyword>
<accession>A0AAV7MQL6</accession>
<keyword evidence="3 5" id="KW-1133">Transmembrane helix</keyword>
<organism evidence="6 7">
    <name type="scientific">Pleurodeles waltl</name>
    <name type="common">Iberian ribbed newt</name>
    <dbReference type="NCBI Taxonomy" id="8319"/>
    <lineage>
        <taxon>Eukaryota</taxon>
        <taxon>Metazoa</taxon>
        <taxon>Chordata</taxon>
        <taxon>Craniata</taxon>
        <taxon>Vertebrata</taxon>
        <taxon>Euteleostomi</taxon>
        <taxon>Amphibia</taxon>
        <taxon>Batrachia</taxon>
        <taxon>Caudata</taxon>
        <taxon>Salamandroidea</taxon>
        <taxon>Salamandridae</taxon>
        <taxon>Pleurodelinae</taxon>
        <taxon>Pleurodeles</taxon>
    </lineage>
</organism>
<dbReference type="EMBL" id="JANPWB010000013">
    <property type="protein sequence ID" value="KAJ1105671.1"/>
    <property type="molecule type" value="Genomic_DNA"/>
</dbReference>
<keyword evidence="4 5" id="KW-0472">Membrane</keyword>
<comment type="caution">
    <text evidence="6">The sequence shown here is derived from an EMBL/GenBank/DDBJ whole genome shotgun (WGS) entry which is preliminary data.</text>
</comment>
<feature type="transmembrane region" description="Helical" evidence="5">
    <location>
        <begin position="109"/>
        <end position="130"/>
    </location>
</feature>
<evidence type="ECO:0000313" key="7">
    <source>
        <dbReference type="Proteomes" id="UP001066276"/>
    </source>
</evidence>
<gene>
    <name evidence="6" type="ORF">NDU88_003076</name>
</gene>
<evidence type="ECO:0000256" key="2">
    <source>
        <dbReference type="ARBA" id="ARBA00022692"/>
    </source>
</evidence>
<dbReference type="GO" id="GO:0016020">
    <property type="term" value="C:membrane"/>
    <property type="evidence" value="ECO:0007669"/>
    <property type="project" value="UniProtKB-SubCell"/>
</dbReference>
<keyword evidence="2 5" id="KW-0812">Transmembrane</keyword>
<evidence type="ECO:0000313" key="6">
    <source>
        <dbReference type="EMBL" id="KAJ1105671.1"/>
    </source>
</evidence>
<name>A0AAV7MQL6_PLEWA</name>
<evidence type="ECO:0000256" key="4">
    <source>
        <dbReference type="ARBA" id="ARBA00023136"/>
    </source>
</evidence>
<dbReference type="AlphaFoldDB" id="A0AAV7MQL6"/>
<protein>
    <submittedName>
        <fullName evidence="6">Uncharacterized protein</fullName>
    </submittedName>
</protein>
<comment type="subcellular location">
    <subcellularLocation>
        <location evidence="1">Membrane</location>
        <topology evidence="1">Multi-pass membrane protein</topology>
    </subcellularLocation>
</comment>
<evidence type="ECO:0000256" key="3">
    <source>
        <dbReference type="ARBA" id="ARBA00022989"/>
    </source>
</evidence>
<dbReference type="SUPFAM" id="SSF103473">
    <property type="entry name" value="MFS general substrate transporter"/>
    <property type="match status" value="1"/>
</dbReference>
<dbReference type="Proteomes" id="UP001066276">
    <property type="component" value="Chromosome 9"/>
</dbReference>
<evidence type="ECO:0000256" key="5">
    <source>
        <dbReference type="SAM" id="Phobius"/>
    </source>
</evidence>
<dbReference type="InterPro" id="IPR036259">
    <property type="entry name" value="MFS_trans_sf"/>
</dbReference>
<evidence type="ECO:0000256" key="1">
    <source>
        <dbReference type="ARBA" id="ARBA00004141"/>
    </source>
</evidence>